<dbReference type="NCBIfam" id="TIGR00229">
    <property type="entry name" value="sensory_box"/>
    <property type="match status" value="1"/>
</dbReference>
<protein>
    <recommendedName>
        <fullName evidence="2">histidine kinase</fullName>
        <ecNumber evidence="2">2.7.13.3</ecNumber>
    </recommendedName>
</protein>
<keyword evidence="6" id="KW-0418">Kinase</keyword>
<dbReference type="Proteomes" id="UP000317078">
    <property type="component" value="Unassembled WGS sequence"/>
</dbReference>
<evidence type="ECO:0000313" key="10">
    <source>
        <dbReference type="Proteomes" id="UP000317078"/>
    </source>
</evidence>
<evidence type="ECO:0000256" key="1">
    <source>
        <dbReference type="ARBA" id="ARBA00000085"/>
    </source>
</evidence>
<gene>
    <name evidence="9" type="ORF">EAH89_16870</name>
</gene>
<dbReference type="PANTHER" id="PTHR41523">
    <property type="entry name" value="TWO-COMPONENT SYSTEM SENSOR PROTEIN"/>
    <property type="match status" value="1"/>
</dbReference>
<proteinExistence type="predicted"/>
<sequence>MVRAELAQVPGATATCPAGTMADGDRLPALADIIPQLVWRSADYGQWVWASPSWLAYTGQSQTESLGQGWLEPIHPEDREATRRAWDEAPKLGRLEVDHRIRRALDGTWRLHHTRSAPLSWSGVPHEGDRHAREWVGSSADIEDLRRMEGEQRALLLEVQHRTRNILAVVAAIARRSLPPNLERDDFGARLACLGRVQGFLARSSAWSVPLRDLIEAELQAFGDGDAERAEVNGPRVELPGPVVQPIALVLHELATNAAKHGAIAQLSGHLAVTWRLEEAAEGAIRLIIEWRESGVTLPAGPLAKHFGREVIERTVPHQLRGEARLERGADGVCCKLALPLSRQETQVAA</sequence>
<evidence type="ECO:0000259" key="8">
    <source>
        <dbReference type="PROSITE" id="PS50112"/>
    </source>
</evidence>
<dbReference type="Pfam" id="PF08447">
    <property type="entry name" value="PAS_3"/>
    <property type="match status" value="1"/>
</dbReference>
<dbReference type="PANTHER" id="PTHR41523:SF8">
    <property type="entry name" value="ETHYLENE RESPONSE SENSOR PROTEIN"/>
    <property type="match status" value="1"/>
</dbReference>
<reference evidence="9 10" key="1">
    <citation type="journal article" date="2019" name="Environ. Microbiol.">
        <title>Species interactions and distinct microbial communities in high Arctic permafrost affected cryosols are associated with the CH4 and CO2 gas fluxes.</title>
        <authorList>
            <person name="Altshuler I."/>
            <person name="Hamel J."/>
            <person name="Turney S."/>
            <person name="Magnuson E."/>
            <person name="Levesque R."/>
            <person name="Greer C."/>
            <person name="Whyte L.G."/>
        </authorList>
    </citation>
    <scope>NUCLEOTIDE SEQUENCE [LARGE SCALE GENOMIC DNA]</scope>
    <source>
        <strain evidence="9 10">S9.3B</strain>
    </source>
</reference>
<comment type="catalytic activity">
    <reaction evidence="1">
        <text>ATP + protein L-histidine = ADP + protein N-phospho-L-histidine.</text>
        <dbReference type="EC" id="2.7.13.3"/>
    </reaction>
</comment>
<accession>A0A502FUW7</accession>
<dbReference type="InterPro" id="IPR000014">
    <property type="entry name" value="PAS"/>
</dbReference>
<evidence type="ECO:0000256" key="5">
    <source>
        <dbReference type="ARBA" id="ARBA00022741"/>
    </source>
</evidence>
<evidence type="ECO:0000256" key="7">
    <source>
        <dbReference type="ARBA" id="ARBA00022840"/>
    </source>
</evidence>
<keyword evidence="4" id="KW-0808">Transferase</keyword>
<dbReference type="PROSITE" id="PS50112">
    <property type="entry name" value="PAS"/>
    <property type="match status" value="1"/>
</dbReference>
<evidence type="ECO:0000313" key="9">
    <source>
        <dbReference type="EMBL" id="TPG53417.1"/>
    </source>
</evidence>
<dbReference type="GO" id="GO:0005524">
    <property type="term" value="F:ATP binding"/>
    <property type="evidence" value="ECO:0007669"/>
    <property type="project" value="UniProtKB-KW"/>
</dbReference>
<dbReference type="SMART" id="SM00911">
    <property type="entry name" value="HWE_HK"/>
    <property type="match status" value="1"/>
</dbReference>
<dbReference type="CDD" id="cd00130">
    <property type="entry name" value="PAS"/>
    <property type="match status" value="1"/>
</dbReference>
<evidence type="ECO:0000256" key="6">
    <source>
        <dbReference type="ARBA" id="ARBA00022777"/>
    </source>
</evidence>
<evidence type="ECO:0000256" key="4">
    <source>
        <dbReference type="ARBA" id="ARBA00022679"/>
    </source>
</evidence>
<dbReference type="InterPro" id="IPR013655">
    <property type="entry name" value="PAS_fold_3"/>
</dbReference>
<keyword evidence="7" id="KW-0067">ATP-binding</keyword>
<dbReference type="SUPFAM" id="SSF55785">
    <property type="entry name" value="PYP-like sensor domain (PAS domain)"/>
    <property type="match status" value="1"/>
</dbReference>
<evidence type="ECO:0000256" key="3">
    <source>
        <dbReference type="ARBA" id="ARBA00022553"/>
    </source>
</evidence>
<dbReference type="EMBL" id="RCZP01000017">
    <property type="protein sequence ID" value="TPG53417.1"/>
    <property type="molecule type" value="Genomic_DNA"/>
</dbReference>
<dbReference type="AlphaFoldDB" id="A0A502FUW7"/>
<dbReference type="InterPro" id="IPR036890">
    <property type="entry name" value="HATPase_C_sf"/>
</dbReference>
<feature type="domain" description="PAS" evidence="8">
    <location>
        <begin position="23"/>
        <end position="93"/>
    </location>
</feature>
<evidence type="ECO:0000256" key="2">
    <source>
        <dbReference type="ARBA" id="ARBA00012438"/>
    </source>
</evidence>
<comment type="caution">
    <text evidence="9">The sequence shown here is derived from an EMBL/GenBank/DDBJ whole genome shotgun (WGS) entry which is preliminary data.</text>
</comment>
<name>A0A502FUW7_9PROT</name>
<dbReference type="Gene3D" id="3.30.565.10">
    <property type="entry name" value="Histidine kinase-like ATPase, C-terminal domain"/>
    <property type="match status" value="1"/>
</dbReference>
<dbReference type="InterPro" id="IPR011102">
    <property type="entry name" value="Sig_transdc_His_kinase_HWE"/>
</dbReference>
<keyword evidence="5" id="KW-0547">Nucleotide-binding</keyword>
<dbReference type="SMART" id="SM00091">
    <property type="entry name" value="PAS"/>
    <property type="match status" value="1"/>
</dbReference>
<dbReference type="GO" id="GO:0004673">
    <property type="term" value="F:protein histidine kinase activity"/>
    <property type="evidence" value="ECO:0007669"/>
    <property type="project" value="UniProtKB-EC"/>
</dbReference>
<keyword evidence="10" id="KW-1185">Reference proteome</keyword>
<dbReference type="Gene3D" id="3.30.450.20">
    <property type="entry name" value="PAS domain"/>
    <property type="match status" value="1"/>
</dbReference>
<organism evidence="9 10">
    <name type="scientific">Muricoccus nepalensis</name>
    <dbReference type="NCBI Taxonomy" id="1854500"/>
    <lineage>
        <taxon>Bacteria</taxon>
        <taxon>Pseudomonadati</taxon>
        <taxon>Pseudomonadota</taxon>
        <taxon>Alphaproteobacteria</taxon>
        <taxon>Acetobacterales</taxon>
        <taxon>Roseomonadaceae</taxon>
        <taxon>Muricoccus</taxon>
    </lineage>
</organism>
<keyword evidence="3" id="KW-0597">Phosphoprotein</keyword>
<dbReference type="InterPro" id="IPR035965">
    <property type="entry name" value="PAS-like_dom_sf"/>
</dbReference>
<dbReference type="EC" id="2.7.13.3" evidence="2"/>
<dbReference type="Pfam" id="PF07536">
    <property type="entry name" value="HWE_HK"/>
    <property type="match status" value="1"/>
</dbReference>